<evidence type="ECO:0000259" key="4">
    <source>
        <dbReference type="SMART" id="SM00490"/>
    </source>
</evidence>
<dbReference type="PANTHER" id="PTHR45626">
    <property type="entry name" value="TRANSCRIPTION TERMINATION FACTOR 2-RELATED"/>
    <property type="match status" value="1"/>
</dbReference>
<keyword evidence="3" id="KW-0067">ATP-binding</keyword>
<protein>
    <recommendedName>
        <fullName evidence="4">Helicase C-terminal domain-containing protein</fullName>
    </recommendedName>
</protein>
<sequence>MGEWPNRPRSLGDGRSEAESVPLVVAALEAADVATASFTGAASRAKRDKAIAADWTVLVTTVAAGGVGLNLTQASRAVFFEPLLDIAAFRQAIGRVHRIGQKRSVAVHVLAVAGTHEHIALDLVTKRMNATDDEADQRALKQQRLCKTFKLL</sequence>
<evidence type="ECO:0000256" key="1">
    <source>
        <dbReference type="ARBA" id="ARBA00022741"/>
    </source>
</evidence>
<dbReference type="GO" id="GO:0005524">
    <property type="term" value="F:ATP binding"/>
    <property type="evidence" value="ECO:0007669"/>
    <property type="project" value="UniProtKB-KW"/>
</dbReference>
<dbReference type="GO" id="GO:0005634">
    <property type="term" value="C:nucleus"/>
    <property type="evidence" value="ECO:0007669"/>
    <property type="project" value="TreeGrafter"/>
</dbReference>
<organism evidence="5 6">
    <name type="scientific">Pelagomonas calceolata</name>
    <dbReference type="NCBI Taxonomy" id="35677"/>
    <lineage>
        <taxon>Eukaryota</taxon>
        <taxon>Sar</taxon>
        <taxon>Stramenopiles</taxon>
        <taxon>Ochrophyta</taxon>
        <taxon>Pelagophyceae</taxon>
        <taxon>Pelagomonadales</taxon>
        <taxon>Pelagomonadaceae</taxon>
        <taxon>Pelagomonas</taxon>
    </lineage>
</organism>
<dbReference type="CDD" id="cd18793">
    <property type="entry name" value="SF2_C_SNF"/>
    <property type="match status" value="1"/>
</dbReference>
<proteinExistence type="predicted"/>
<comment type="caution">
    <text evidence="5">The sequence shown here is derived from an EMBL/GenBank/DDBJ whole genome shotgun (WGS) entry which is preliminary data.</text>
</comment>
<keyword evidence="6" id="KW-1185">Reference proteome</keyword>
<dbReference type="InterPro" id="IPR049730">
    <property type="entry name" value="SNF2/RAD54-like_C"/>
</dbReference>
<dbReference type="Proteomes" id="UP000789595">
    <property type="component" value="Unassembled WGS sequence"/>
</dbReference>
<evidence type="ECO:0000313" key="5">
    <source>
        <dbReference type="EMBL" id="CAH0377278.1"/>
    </source>
</evidence>
<dbReference type="Pfam" id="PF00271">
    <property type="entry name" value="Helicase_C"/>
    <property type="match status" value="1"/>
</dbReference>
<keyword evidence="2" id="KW-0378">Hydrolase</keyword>
<gene>
    <name evidence="5" type="ORF">PECAL_5P18350</name>
</gene>
<dbReference type="OrthoDB" id="204028at2759"/>
<dbReference type="SUPFAM" id="SSF52540">
    <property type="entry name" value="P-loop containing nucleoside triphosphate hydrolases"/>
    <property type="match status" value="1"/>
</dbReference>
<dbReference type="GO" id="GO:0016787">
    <property type="term" value="F:hydrolase activity"/>
    <property type="evidence" value="ECO:0007669"/>
    <property type="project" value="UniProtKB-KW"/>
</dbReference>
<dbReference type="Gene3D" id="3.40.50.300">
    <property type="entry name" value="P-loop containing nucleotide triphosphate hydrolases"/>
    <property type="match status" value="1"/>
</dbReference>
<name>A0A8J2SY80_9STRA</name>
<dbReference type="InterPro" id="IPR027417">
    <property type="entry name" value="P-loop_NTPase"/>
</dbReference>
<dbReference type="SMART" id="SM00490">
    <property type="entry name" value="HELICc"/>
    <property type="match status" value="1"/>
</dbReference>
<evidence type="ECO:0000256" key="3">
    <source>
        <dbReference type="ARBA" id="ARBA00022840"/>
    </source>
</evidence>
<dbReference type="EMBL" id="CAKKNE010000005">
    <property type="protein sequence ID" value="CAH0377278.1"/>
    <property type="molecule type" value="Genomic_DNA"/>
</dbReference>
<accession>A0A8J2SY80</accession>
<evidence type="ECO:0000313" key="6">
    <source>
        <dbReference type="Proteomes" id="UP000789595"/>
    </source>
</evidence>
<evidence type="ECO:0000256" key="2">
    <source>
        <dbReference type="ARBA" id="ARBA00022801"/>
    </source>
</evidence>
<feature type="domain" description="Helicase C-terminal" evidence="4">
    <location>
        <begin position="22"/>
        <end position="100"/>
    </location>
</feature>
<dbReference type="GO" id="GO:0006281">
    <property type="term" value="P:DNA repair"/>
    <property type="evidence" value="ECO:0007669"/>
    <property type="project" value="TreeGrafter"/>
</dbReference>
<reference evidence="5" key="1">
    <citation type="submission" date="2021-11" db="EMBL/GenBank/DDBJ databases">
        <authorList>
            <consortium name="Genoscope - CEA"/>
            <person name="William W."/>
        </authorList>
    </citation>
    <scope>NUCLEOTIDE SEQUENCE</scope>
</reference>
<dbReference type="InterPro" id="IPR001650">
    <property type="entry name" value="Helicase_C-like"/>
</dbReference>
<dbReference type="AlphaFoldDB" id="A0A8J2SY80"/>
<dbReference type="GO" id="GO:0008094">
    <property type="term" value="F:ATP-dependent activity, acting on DNA"/>
    <property type="evidence" value="ECO:0007669"/>
    <property type="project" value="TreeGrafter"/>
</dbReference>
<keyword evidence="1" id="KW-0547">Nucleotide-binding</keyword>
<dbReference type="InterPro" id="IPR050628">
    <property type="entry name" value="SNF2_RAD54_helicase_TF"/>
</dbReference>